<name>A0AAW8VG54_9BACE</name>
<reference evidence="1" key="1">
    <citation type="submission" date="2023-08" db="EMBL/GenBank/DDBJ databases">
        <title>Reintroducing virulent viruses to syntetic microbiomes.</title>
        <authorList>
            <person name="Wilde J."/>
            <person name="Boyes R."/>
            <person name="Robinson A.V."/>
            <person name="Daisley B.A."/>
            <person name="Allen-Vercoe E."/>
        </authorList>
    </citation>
    <scope>NUCLEOTIDE SEQUENCE</scope>
    <source>
        <strain evidence="1">225I_12FAA</strain>
    </source>
</reference>
<sequence>MDTLNMIKNKFVILVNFLLLLIIVLNPVGSISARKDSSPYIISTRKIYTGKPYASFTSLVNHEGRFYCAFREAKKHYDPSGEDVGVVKILYSKDGKRWQSFLTYSVDGIDLRDPKLTVTPEGKIMLLVEEVKYEKKVAVLRKTCVSFFSSNKLHTELLPISFMSDMKWNWLWDITWIEGTAYGYIYVPYFAFVKSSDGINYELVDKPTIDNFPTEASVVRWGNKFVSVVRRKQNAYVGMSNDGKQWQWKDGGMQMGCPKLFIHKDKVYAVGRAYNGKAKSTSLFRIDTDSGKITKLLELSSDKDSAYPGIVLEGDILYISYYLGNLTESSIYFSKIKL</sequence>
<dbReference type="Gene3D" id="2.120.10.10">
    <property type="match status" value="1"/>
</dbReference>
<proteinExistence type="predicted"/>
<organism evidence="1 2">
    <name type="scientific">Bacteroides cellulosilyticus</name>
    <dbReference type="NCBI Taxonomy" id="246787"/>
    <lineage>
        <taxon>Bacteria</taxon>
        <taxon>Pseudomonadati</taxon>
        <taxon>Bacteroidota</taxon>
        <taxon>Bacteroidia</taxon>
        <taxon>Bacteroidales</taxon>
        <taxon>Bacteroidaceae</taxon>
        <taxon>Bacteroides</taxon>
    </lineage>
</organism>
<dbReference type="EMBL" id="JAVSNH010000001">
    <property type="protein sequence ID" value="MDT4511229.1"/>
    <property type="molecule type" value="Genomic_DNA"/>
</dbReference>
<dbReference type="InterPro" id="IPR036278">
    <property type="entry name" value="Sialidase_sf"/>
</dbReference>
<dbReference type="SUPFAM" id="SSF50939">
    <property type="entry name" value="Sialidases"/>
    <property type="match status" value="1"/>
</dbReference>
<dbReference type="RefSeq" id="WP_272704101.1">
    <property type="nucleotide sequence ID" value="NZ_JAQPZC010000031.1"/>
</dbReference>
<comment type="caution">
    <text evidence="1">The sequence shown here is derived from an EMBL/GenBank/DDBJ whole genome shotgun (WGS) entry which is preliminary data.</text>
</comment>
<evidence type="ECO:0008006" key="3">
    <source>
        <dbReference type="Google" id="ProtNLM"/>
    </source>
</evidence>
<evidence type="ECO:0000313" key="2">
    <source>
        <dbReference type="Proteomes" id="UP001266995"/>
    </source>
</evidence>
<dbReference type="AlphaFoldDB" id="A0AAW8VG54"/>
<protein>
    <recommendedName>
        <fullName evidence="3">Exo-alpha-sialidase</fullName>
    </recommendedName>
</protein>
<dbReference type="Proteomes" id="UP001266995">
    <property type="component" value="Unassembled WGS sequence"/>
</dbReference>
<accession>A0AAW8VG54</accession>
<gene>
    <name evidence="1" type="ORF">RO785_09580</name>
</gene>
<evidence type="ECO:0000313" key="1">
    <source>
        <dbReference type="EMBL" id="MDT4511229.1"/>
    </source>
</evidence>